<keyword evidence="3" id="KW-1185">Reference proteome</keyword>
<feature type="transmembrane region" description="Helical" evidence="1">
    <location>
        <begin position="137"/>
        <end position="159"/>
    </location>
</feature>
<accession>A0ABP7XC96</accession>
<evidence type="ECO:0000313" key="2">
    <source>
        <dbReference type="EMBL" id="GAA4108710.1"/>
    </source>
</evidence>
<keyword evidence="1" id="KW-1133">Transmembrane helix</keyword>
<feature type="transmembrane region" description="Helical" evidence="1">
    <location>
        <begin position="12"/>
        <end position="33"/>
    </location>
</feature>
<organism evidence="2 3">
    <name type="scientific">Nocardioides fonticola</name>
    <dbReference type="NCBI Taxonomy" id="450363"/>
    <lineage>
        <taxon>Bacteria</taxon>
        <taxon>Bacillati</taxon>
        <taxon>Actinomycetota</taxon>
        <taxon>Actinomycetes</taxon>
        <taxon>Propionibacteriales</taxon>
        <taxon>Nocardioidaceae</taxon>
        <taxon>Nocardioides</taxon>
    </lineage>
</organism>
<feature type="transmembrane region" description="Helical" evidence="1">
    <location>
        <begin position="74"/>
        <end position="92"/>
    </location>
</feature>
<dbReference type="RefSeq" id="WP_344731374.1">
    <property type="nucleotide sequence ID" value="NZ_BAAAZH010000001.1"/>
</dbReference>
<dbReference type="Proteomes" id="UP001501495">
    <property type="component" value="Unassembled WGS sequence"/>
</dbReference>
<evidence type="ECO:0000256" key="1">
    <source>
        <dbReference type="SAM" id="Phobius"/>
    </source>
</evidence>
<dbReference type="EMBL" id="BAAAZH010000001">
    <property type="protein sequence ID" value="GAA4108710.1"/>
    <property type="molecule type" value="Genomic_DNA"/>
</dbReference>
<protein>
    <submittedName>
        <fullName evidence="2">Uncharacterized protein</fullName>
    </submittedName>
</protein>
<keyword evidence="1" id="KW-0812">Transmembrane</keyword>
<reference evidence="3" key="1">
    <citation type="journal article" date="2019" name="Int. J. Syst. Evol. Microbiol.">
        <title>The Global Catalogue of Microorganisms (GCM) 10K type strain sequencing project: providing services to taxonomists for standard genome sequencing and annotation.</title>
        <authorList>
            <consortium name="The Broad Institute Genomics Platform"/>
            <consortium name="The Broad Institute Genome Sequencing Center for Infectious Disease"/>
            <person name="Wu L."/>
            <person name="Ma J."/>
        </authorList>
    </citation>
    <scope>NUCLEOTIDE SEQUENCE [LARGE SCALE GENOMIC DNA]</scope>
    <source>
        <strain evidence="3">JCM 16703</strain>
    </source>
</reference>
<proteinExistence type="predicted"/>
<feature type="transmembrane region" description="Helical" evidence="1">
    <location>
        <begin position="45"/>
        <end position="62"/>
    </location>
</feature>
<sequence>MTSPEFRRSGAWLPALVLAATIAQLAVATFVPIDRFEGKAFGARLIAYPLMMLVAPALWWWVVGRRPSGPGRPADAPFGAFALVMLPFLIDVTGNSLDLYDSIEWWDDANHFVNWFLLLTGIGLLVVRPGRPVLETVLFVGGLGAVLAIGWELGEYWTFIRHGTELDTAYTDTLGDETLGTLGALLAGVVVARGARARSRSGTSDR</sequence>
<keyword evidence="1" id="KW-0472">Membrane</keyword>
<feature type="transmembrane region" description="Helical" evidence="1">
    <location>
        <begin position="179"/>
        <end position="196"/>
    </location>
</feature>
<comment type="caution">
    <text evidence="2">The sequence shown here is derived from an EMBL/GenBank/DDBJ whole genome shotgun (WGS) entry which is preliminary data.</text>
</comment>
<evidence type="ECO:0000313" key="3">
    <source>
        <dbReference type="Proteomes" id="UP001501495"/>
    </source>
</evidence>
<gene>
    <name evidence="2" type="ORF">GCM10022215_02580</name>
</gene>
<feature type="transmembrane region" description="Helical" evidence="1">
    <location>
        <begin position="112"/>
        <end position="130"/>
    </location>
</feature>
<name>A0ABP7XC96_9ACTN</name>